<evidence type="ECO:0000256" key="4">
    <source>
        <dbReference type="SAM" id="SignalP"/>
    </source>
</evidence>
<dbReference type="Gene3D" id="3.10.450.10">
    <property type="match status" value="1"/>
</dbReference>
<protein>
    <submittedName>
        <fullName evidence="6">Cystatin domain-containing protein</fullName>
    </submittedName>
</protein>
<proteinExistence type="inferred from homology"/>
<comment type="caution">
    <text evidence="6">The sequence shown here is derived from an EMBL/GenBank/DDBJ whole genome shotgun (WGS) entry which is preliminary data.</text>
</comment>
<keyword evidence="3" id="KW-0789">Thiol protease inhibitor</keyword>
<dbReference type="Proteomes" id="UP000605970">
    <property type="component" value="Unassembled WGS sequence"/>
</dbReference>
<gene>
    <name evidence="6" type="ORF">Mgra_00007423</name>
</gene>
<evidence type="ECO:0000313" key="6">
    <source>
        <dbReference type="EMBL" id="KAF7633144.1"/>
    </source>
</evidence>
<evidence type="ECO:0000313" key="7">
    <source>
        <dbReference type="Proteomes" id="UP000605970"/>
    </source>
</evidence>
<dbReference type="SUPFAM" id="SSF54403">
    <property type="entry name" value="Cystatin/monellin"/>
    <property type="match status" value="1"/>
</dbReference>
<dbReference type="InterPro" id="IPR018073">
    <property type="entry name" value="Prot_inh_cystat_CS"/>
</dbReference>
<dbReference type="Pfam" id="PF00031">
    <property type="entry name" value="Cystatin"/>
    <property type="match status" value="1"/>
</dbReference>
<dbReference type="CDD" id="cd00042">
    <property type="entry name" value="CY"/>
    <property type="match status" value="1"/>
</dbReference>
<dbReference type="GO" id="GO:0004869">
    <property type="term" value="F:cysteine-type endopeptidase inhibitor activity"/>
    <property type="evidence" value="ECO:0007669"/>
    <property type="project" value="UniProtKB-KW"/>
</dbReference>
<dbReference type="EMBL" id="JABEBT010000083">
    <property type="protein sequence ID" value="KAF7633144.1"/>
    <property type="molecule type" value="Genomic_DNA"/>
</dbReference>
<feature type="signal peptide" evidence="4">
    <location>
        <begin position="1"/>
        <end position="23"/>
    </location>
</feature>
<evidence type="ECO:0000256" key="3">
    <source>
        <dbReference type="ARBA" id="ARBA00022704"/>
    </source>
</evidence>
<evidence type="ECO:0000256" key="2">
    <source>
        <dbReference type="ARBA" id="ARBA00022690"/>
    </source>
</evidence>
<feature type="domain" description="Cystatin" evidence="5">
    <location>
        <begin position="35"/>
        <end position="143"/>
    </location>
</feature>
<dbReference type="InterPro" id="IPR000010">
    <property type="entry name" value="Cystatin_dom"/>
</dbReference>
<dbReference type="OrthoDB" id="110606at2759"/>
<sequence>MLYYLLLLHFSILLLFFISSSMANVDNSASGEVGGIPGGRVNQNVNDEYIKNLVNKGLFKINKESNSAHYLALYKIEKAQSQVVSGSLYIITISVGKSECLKNQITSENMFECKYNGDPNDTKKYTIKIWSQPWKNFEQITYTEGDEEDEDE</sequence>
<dbReference type="InterPro" id="IPR046350">
    <property type="entry name" value="Cystatin_sf"/>
</dbReference>
<keyword evidence="2" id="KW-0646">Protease inhibitor</keyword>
<keyword evidence="7" id="KW-1185">Reference proteome</keyword>
<accession>A0A8S9ZII2</accession>
<dbReference type="PANTHER" id="PTHR46186:SF2">
    <property type="entry name" value="CYSTATIN"/>
    <property type="match status" value="1"/>
</dbReference>
<comment type="similarity">
    <text evidence="1">Belongs to the cystatin family.</text>
</comment>
<reference evidence="6" key="1">
    <citation type="journal article" date="2020" name="Ecol. Evol.">
        <title>Genome structure and content of the rice root-knot nematode (Meloidogyne graminicola).</title>
        <authorList>
            <person name="Phan N.T."/>
            <person name="Danchin E.G.J."/>
            <person name="Klopp C."/>
            <person name="Perfus-Barbeoch L."/>
            <person name="Kozlowski D.K."/>
            <person name="Koutsovoulos G.D."/>
            <person name="Lopez-Roques C."/>
            <person name="Bouchez O."/>
            <person name="Zahm M."/>
            <person name="Besnard G."/>
            <person name="Bellafiore S."/>
        </authorList>
    </citation>
    <scope>NUCLEOTIDE SEQUENCE</scope>
    <source>
        <strain evidence="6">VN-18</strain>
    </source>
</reference>
<dbReference type="GO" id="GO:0005737">
    <property type="term" value="C:cytoplasm"/>
    <property type="evidence" value="ECO:0007669"/>
    <property type="project" value="TreeGrafter"/>
</dbReference>
<dbReference type="GO" id="GO:0005615">
    <property type="term" value="C:extracellular space"/>
    <property type="evidence" value="ECO:0007669"/>
    <property type="project" value="TreeGrafter"/>
</dbReference>
<dbReference type="PROSITE" id="PS00287">
    <property type="entry name" value="CYSTATIN"/>
    <property type="match status" value="1"/>
</dbReference>
<dbReference type="AlphaFoldDB" id="A0A8S9ZII2"/>
<evidence type="ECO:0000256" key="1">
    <source>
        <dbReference type="ARBA" id="ARBA00009403"/>
    </source>
</evidence>
<dbReference type="SMART" id="SM00043">
    <property type="entry name" value="CY"/>
    <property type="match status" value="1"/>
</dbReference>
<organism evidence="6 7">
    <name type="scientific">Meloidogyne graminicola</name>
    <dbReference type="NCBI Taxonomy" id="189291"/>
    <lineage>
        <taxon>Eukaryota</taxon>
        <taxon>Metazoa</taxon>
        <taxon>Ecdysozoa</taxon>
        <taxon>Nematoda</taxon>
        <taxon>Chromadorea</taxon>
        <taxon>Rhabditida</taxon>
        <taxon>Tylenchina</taxon>
        <taxon>Tylenchomorpha</taxon>
        <taxon>Tylenchoidea</taxon>
        <taxon>Meloidogynidae</taxon>
        <taxon>Meloidogyninae</taxon>
        <taxon>Meloidogyne</taxon>
    </lineage>
</organism>
<dbReference type="GO" id="GO:0031982">
    <property type="term" value="C:vesicle"/>
    <property type="evidence" value="ECO:0007669"/>
    <property type="project" value="TreeGrafter"/>
</dbReference>
<name>A0A8S9ZII2_9BILA</name>
<feature type="chain" id="PRO_5035830914" evidence="4">
    <location>
        <begin position="24"/>
        <end position="152"/>
    </location>
</feature>
<dbReference type="PANTHER" id="PTHR46186">
    <property type="entry name" value="CYSTATIN"/>
    <property type="match status" value="1"/>
</dbReference>
<keyword evidence="4" id="KW-0732">Signal</keyword>
<evidence type="ECO:0000259" key="5">
    <source>
        <dbReference type="SMART" id="SM00043"/>
    </source>
</evidence>